<dbReference type="STRING" id="106549.A0A540LCQ6"/>
<comment type="caution">
    <text evidence="11">The sequence shown here is derived from an EMBL/GenBank/DDBJ whole genome shotgun (WGS) entry which is preliminary data.</text>
</comment>
<dbReference type="Pfam" id="PF03030">
    <property type="entry name" value="H_PPase"/>
    <property type="match status" value="2"/>
</dbReference>
<evidence type="ECO:0000256" key="2">
    <source>
        <dbReference type="ARBA" id="ARBA00013242"/>
    </source>
</evidence>
<feature type="transmembrane region" description="Helical" evidence="10">
    <location>
        <begin position="250"/>
        <end position="274"/>
    </location>
</feature>
<evidence type="ECO:0000256" key="9">
    <source>
        <dbReference type="ARBA" id="ARBA00023136"/>
    </source>
</evidence>
<feature type="transmembrane region" description="Helical" evidence="10">
    <location>
        <begin position="135"/>
        <end position="153"/>
    </location>
</feature>
<dbReference type="GO" id="GO:0012505">
    <property type="term" value="C:endomembrane system"/>
    <property type="evidence" value="ECO:0007669"/>
    <property type="project" value="UniProtKB-SubCell"/>
</dbReference>
<feature type="transmembrane region" description="Helical" evidence="10">
    <location>
        <begin position="213"/>
        <end position="230"/>
    </location>
</feature>
<evidence type="ECO:0000256" key="4">
    <source>
        <dbReference type="ARBA" id="ARBA00022692"/>
    </source>
</evidence>
<feature type="transmembrane region" description="Helical" evidence="10">
    <location>
        <begin position="466"/>
        <end position="488"/>
    </location>
</feature>
<dbReference type="GO" id="GO:0016020">
    <property type="term" value="C:membrane"/>
    <property type="evidence" value="ECO:0007669"/>
    <property type="project" value="InterPro"/>
</dbReference>
<protein>
    <recommendedName>
        <fullName evidence="2">H(+)-exporting diphosphatase</fullName>
        <ecNumber evidence="2">7.1.3.1</ecNumber>
    </recommendedName>
</protein>
<keyword evidence="8" id="KW-0406">Ion transport</keyword>
<dbReference type="InterPro" id="IPR004131">
    <property type="entry name" value="PPase-energised_H-pump"/>
</dbReference>
<keyword evidence="6" id="KW-1278">Translocase</keyword>
<dbReference type="EMBL" id="VIEB01000646">
    <property type="protein sequence ID" value="TQD84267.1"/>
    <property type="molecule type" value="Genomic_DNA"/>
</dbReference>
<dbReference type="GO" id="GO:0009678">
    <property type="term" value="F:diphosphate hydrolysis-driven proton transmembrane transporter activity"/>
    <property type="evidence" value="ECO:0007669"/>
    <property type="project" value="UniProtKB-EC"/>
</dbReference>
<dbReference type="PANTHER" id="PTHR31998">
    <property type="entry name" value="K(+)-INSENSITIVE PYROPHOSPHATE-ENERGIZED PROTON PUMP"/>
    <property type="match status" value="1"/>
</dbReference>
<dbReference type="AlphaFoldDB" id="A0A540LCQ6"/>
<feature type="transmembrane region" description="Helical" evidence="10">
    <location>
        <begin position="555"/>
        <end position="578"/>
    </location>
</feature>
<feature type="transmembrane region" description="Helical" evidence="10">
    <location>
        <begin position="527"/>
        <end position="543"/>
    </location>
</feature>
<evidence type="ECO:0000256" key="7">
    <source>
        <dbReference type="ARBA" id="ARBA00022989"/>
    </source>
</evidence>
<sequence>MKKHPGSGGDLPQGGEYSPFPVARKVNSIHSMVMDVDVEGGNLGPYQDRPRTFPNMRGKSYNPLHPGSGGDLPQGGEYSPFPVARKVNSIHSMVMDVDVEGGNLGPYQDRPRTFPNMRGKSYNPLIFRILMRINVRVRFVILLIALGVVFYIGASTSPIIVFVFAICIISFLVSMHLAKWVLAKDEGPLEMGQISDAIRDGAEGFFRTQYGTISKMAFLLAVVIFCIYLFRRPTPQQEASGLGRFTSAYITVAAFLLGALCSGAAGYVGMWVSVRANVRVSSAARRSAREALQIAVRAGGFSALVVVGMAVLGIAILYATFYVWLGVDSPGSMKVGDNVGDCAARGADLFESIAAEIISAMILGGTMAQRCKIEGKHNLWCYIHTQSLNLDASGFILFPLVVHSFDLVISSVGIFSIRGTRDSSGKASSEDPMKILQRGYSITIVLAVLTFGASTRWLLYTEQAPSAWFNFALCGLVGIITAYVFVFITQYYTDYKHEPVRTLALASSTGHGTNIIAGVSLGLESTALPVLVISVSIISAYWLGQTSGLIDENGIPTGGLFGTAVATMGMLSTAAYVLTMDMFGPIADNAGGIVEMSQQPESVREITDVLDAVGNTTKATTKGFAIGSAALASFLLFSAYMDEVAAFAREPFKQVDIAIPEVFVGGLLGSMLIFLFSAWACSAVGRTAQEVVKEVRRQFIERPGIMEYKEKPDYARCVAIVASASLREMIKPGALAIISPIAVGIVFRIFGFYTGQPLLGAKVVASMLMFATVSGILMALFLNTAGGAWDNAKKYIETGVLGGKGSDCHKAAITGDTVGDPFKDTAGPSLHVLIKMLATITLVMAPVFL</sequence>
<evidence type="ECO:0000313" key="11">
    <source>
        <dbReference type="EMBL" id="TQD84267.1"/>
    </source>
</evidence>
<keyword evidence="4 10" id="KW-0812">Transmembrane</keyword>
<keyword evidence="12" id="KW-1185">Reference proteome</keyword>
<evidence type="ECO:0000313" key="12">
    <source>
        <dbReference type="Proteomes" id="UP000315295"/>
    </source>
</evidence>
<proteinExistence type="inferred from homology"/>
<accession>A0A540LCQ6</accession>
<organism evidence="11 12">
    <name type="scientific">Malus baccata</name>
    <name type="common">Siberian crab apple</name>
    <name type="synonym">Pyrus baccata</name>
    <dbReference type="NCBI Taxonomy" id="106549"/>
    <lineage>
        <taxon>Eukaryota</taxon>
        <taxon>Viridiplantae</taxon>
        <taxon>Streptophyta</taxon>
        <taxon>Embryophyta</taxon>
        <taxon>Tracheophyta</taxon>
        <taxon>Spermatophyta</taxon>
        <taxon>Magnoliopsida</taxon>
        <taxon>eudicotyledons</taxon>
        <taxon>Gunneridae</taxon>
        <taxon>Pentapetalae</taxon>
        <taxon>rosids</taxon>
        <taxon>fabids</taxon>
        <taxon>Rosales</taxon>
        <taxon>Rosaceae</taxon>
        <taxon>Amygdaloideae</taxon>
        <taxon>Maleae</taxon>
        <taxon>Malus</taxon>
    </lineage>
</organism>
<evidence type="ECO:0000256" key="8">
    <source>
        <dbReference type="ARBA" id="ARBA00023065"/>
    </source>
</evidence>
<evidence type="ECO:0000256" key="6">
    <source>
        <dbReference type="ARBA" id="ARBA00022967"/>
    </source>
</evidence>
<feature type="transmembrane region" description="Helical" evidence="10">
    <location>
        <begin position="294"/>
        <end position="325"/>
    </location>
</feature>
<evidence type="ECO:0000256" key="10">
    <source>
        <dbReference type="SAM" id="Phobius"/>
    </source>
</evidence>
<keyword evidence="5" id="KW-0460">Magnesium</keyword>
<keyword evidence="9 10" id="KW-0472">Membrane</keyword>
<feature type="transmembrane region" description="Helical" evidence="10">
    <location>
        <begin position="395"/>
        <end position="417"/>
    </location>
</feature>
<name>A0A540LCQ6_MALBA</name>
<evidence type="ECO:0000256" key="1">
    <source>
        <dbReference type="ARBA" id="ARBA00004127"/>
    </source>
</evidence>
<feature type="transmembrane region" description="Helical" evidence="10">
    <location>
        <begin position="763"/>
        <end position="782"/>
    </location>
</feature>
<dbReference type="Proteomes" id="UP000315295">
    <property type="component" value="Unassembled WGS sequence"/>
</dbReference>
<feature type="transmembrane region" description="Helical" evidence="10">
    <location>
        <begin position="159"/>
        <end position="182"/>
    </location>
</feature>
<dbReference type="EC" id="7.1.3.1" evidence="2"/>
<dbReference type="GO" id="GO:0004427">
    <property type="term" value="F:inorganic diphosphate phosphatase activity"/>
    <property type="evidence" value="ECO:0007669"/>
    <property type="project" value="InterPro"/>
</dbReference>
<feature type="transmembrane region" description="Helical" evidence="10">
    <location>
        <begin position="438"/>
        <end position="460"/>
    </location>
</feature>
<keyword evidence="3" id="KW-0813">Transport</keyword>
<dbReference type="PIRSF" id="PIRSF001265">
    <property type="entry name" value="H+-PPase"/>
    <property type="match status" value="1"/>
</dbReference>
<feature type="transmembrane region" description="Helical" evidence="10">
    <location>
        <begin position="733"/>
        <end position="751"/>
    </location>
</feature>
<gene>
    <name evidence="11" type="ORF">C1H46_030198</name>
</gene>
<keyword evidence="7 10" id="KW-1133">Transmembrane helix</keyword>
<reference evidence="11 12" key="1">
    <citation type="journal article" date="2019" name="G3 (Bethesda)">
        <title>Sequencing of a Wild Apple (Malus baccata) Genome Unravels the Differences Between Cultivated and Wild Apple Species Regarding Disease Resistance and Cold Tolerance.</title>
        <authorList>
            <person name="Chen X."/>
        </authorList>
    </citation>
    <scope>NUCLEOTIDE SEQUENCE [LARGE SCALE GENOMIC DNA]</scope>
    <source>
        <strain evidence="12">cv. Shandingzi</strain>
        <tissue evidence="11">Leaves</tissue>
    </source>
</reference>
<dbReference type="HAMAP" id="MF_01129">
    <property type="entry name" value="PPase_energized_pump"/>
    <property type="match status" value="1"/>
</dbReference>
<comment type="subcellular location">
    <subcellularLocation>
        <location evidence="1">Endomembrane system</location>
        <topology evidence="1">Multi-pass membrane protein</topology>
    </subcellularLocation>
</comment>
<evidence type="ECO:0000256" key="5">
    <source>
        <dbReference type="ARBA" id="ARBA00022842"/>
    </source>
</evidence>
<feature type="transmembrane region" description="Helical" evidence="10">
    <location>
        <begin position="623"/>
        <end position="641"/>
    </location>
</feature>
<evidence type="ECO:0000256" key="3">
    <source>
        <dbReference type="ARBA" id="ARBA00022448"/>
    </source>
</evidence>
<feature type="transmembrane region" description="Helical" evidence="10">
    <location>
        <begin position="662"/>
        <end position="685"/>
    </location>
</feature>